<protein>
    <submittedName>
        <fullName evidence="2">DUF3131 domain-containing protein</fullName>
    </submittedName>
</protein>
<dbReference type="Pfam" id="PF11329">
    <property type="entry name" value="DUF3131"/>
    <property type="match status" value="1"/>
</dbReference>
<proteinExistence type="predicted"/>
<reference evidence="2" key="1">
    <citation type="journal article" date="2020" name="mSystems">
        <title>Genome- and Community-Level Interaction Insights into Carbon Utilization and Element Cycling Functions of Hydrothermarchaeota in Hydrothermal Sediment.</title>
        <authorList>
            <person name="Zhou Z."/>
            <person name="Liu Y."/>
            <person name="Xu W."/>
            <person name="Pan J."/>
            <person name="Luo Z.H."/>
            <person name="Li M."/>
        </authorList>
    </citation>
    <scope>NUCLEOTIDE SEQUENCE [LARGE SCALE GENOMIC DNA]</scope>
    <source>
        <strain evidence="2">SpSt-1125</strain>
    </source>
</reference>
<dbReference type="Gene3D" id="1.50.10.140">
    <property type="match status" value="1"/>
</dbReference>
<comment type="caution">
    <text evidence="2">The sequence shown here is derived from an EMBL/GenBank/DDBJ whole genome shotgun (WGS) entry which is preliminary data.</text>
</comment>
<evidence type="ECO:0000259" key="1">
    <source>
        <dbReference type="Pfam" id="PF11329"/>
    </source>
</evidence>
<gene>
    <name evidence="2" type="ORF">ENM88_09200</name>
</gene>
<evidence type="ECO:0000313" key="2">
    <source>
        <dbReference type="EMBL" id="HHP05898.1"/>
    </source>
</evidence>
<organism evidence="2">
    <name type="scientific">Thermofilum pendens</name>
    <dbReference type="NCBI Taxonomy" id="2269"/>
    <lineage>
        <taxon>Archaea</taxon>
        <taxon>Thermoproteota</taxon>
        <taxon>Thermoprotei</taxon>
        <taxon>Thermofilales</taxon>
        <taxon>Thermofilaceae</taxon>
        <taxon>Thermofilum</taxon>
    </lineage>
</organism>
<dbReference type="EMBL" id="DRZM01000248">
    <property type="protein sequence ID" value="HHP05898.1"/>
    <property type="molecule type" value="Genomic_DNA"/>
</dbReference>
<name>A0A7J3X9Q7_THEPE</name>
<dbReference type="AlphaFoldDB" id="A0A7J3X9Q7"/>
<feature type="domain" description="DUF3131" evidence="1">
    <location>
        <begin position="56"/>
        <end position="392"/>
    </location>
</feature>
<sequence length="664" mass="72326">MMGVLCLLRCGSMSLRTTARSVALFLAFLVLATPLSTFHQSGYRGAEAEPEIDWMEMARAAWNYFQPGIGVSNRGLNYATISWHFFTDWDLGCYISAIIDAEILGLVPRDGPWGADDRIRRVLNFLATRPLHPSGVPYAIYNADTGQPGTSGPSNPSDAGRLLVALYRLKQHRPDLSSYIEAIVERNGFLKFASSVPNNGFYSYYYAHGYYLWGARTRQVVEAVNMLATLRKARTIDAYGVKLPFVEITMEPILHTVFELDPPDEFFYWADLVLQAQINRYKATGKPTAFTEGGHTSPPHYIYEWIVDIYSGRTFTVWNPSFSALSLVPVVYTKAAIGMHAIWGNNYTRMLVDYVSKTMTPNGFYEGVDETGRMIYQLTDKTNALIVNAARYVVQKAKPPVLSGPEVLEVYPGDSVTINILVNHSLRLPVTIGVTTSNPGVRVSAQPATGTTPLAAALSLEVSNSTKPGTYTVTLEVRLPPSQVVSRSLSVIVKPPGYTLRVRALNACGEPAANVTVGLGDLVATTSSDGVAIFRRVNGTYTLTAALGGVPVMDPQTVVVESDSEVVLRLRIYKVLIEAKTHKGVPAENVLLKAYVSGFLLSTARTNSSGKAILPGIPPGNVTVKAFTSDGRIELGSWTITVAGDVDVVDPEIVLPSLDGEELP</sequence>
<dbReference type="InterPro" id="IPR021478">
    <property type="entry name" value="DUF3131"/>
</dbReference>
<accession>A0A7J3X9Q7</accession>